<dbReference type="AlphaFoldDB" id="A0A263BWZ4"/>
<name>A0A263BWZ4_9BACI</name>
<dbReference type="GO" id="GO:0005737">
    <property type="term" value="C:cytoplasm"/>
    <property type="evidence" value="ECO:0007669"/>
    <property type="project" value="TreeGrafter"/>
</dbReference>
<dbReference type="EMBL" id="NPIA01000001">
    <property type="protein sequence ID" value="OZM58082.1"/>
    <property type="molecule type" value="Genomic_DNA"/>
</dbReference>
<dbReference type="InterPro" id="IPR013078">
    <property type="entry name" value="His_Pase_superF_clade-1"/>
</dbReference>
<dbReference type="CDD" id="cd07067">
    <property type="entry name" value="HP_PGM_like"/>
    <property type="match status" value="1"/>
</dbReference>
<dbReference type="GO" id="GO:0016791">
    <property type="term" value="F:phosphatase activity"/>
    <property type="evidence" value="ECO:0007669"/>
    <property type="project" value="TreeGrafter"/>
</dbReference>
<sequence length="183" mass="20657">MNKEIYIVRHCAAEGQPADANLTDIGMKQAKKLADYFVDKNVGRIFSSPYVRAIQSVKPLASMKGIEIEVDERLAERTLSTENLADWMEKLRETYVNLQLKLPGGESSSEAMERAVAVIEDIKINETTLIASHGNLISLLLKYYDPAFGFTEWKELSNPDVFLLKITEGNEGDFERIWNNPDS</sequence>
<reference evidence="1 2" key="2">
    <citation type="submission" date="2017-09" db="EMBL/GenBank/DDBJ databases">
        <title>Bacillus patelloidae sp. nov., isolated from the intestinal tract of a marine limpet.</title>
        <authorList>
            <person name="Liu R."/>
            <person name="Dong C."/>
            <person name="Shao Z."/>
        </authorList>
    </citation>
    <scope>NUCLEOTIDE SEQUENCE [LARGE SCALE GENOMIC DNA]</scope>
    <source>
        <strain evidence="1 2">SA5d-4</strain>
    </source>
</reference>
<protein>
    <submittedName>
        <fullName evidence="1">Histidine phosphatase family protein</fullName>
    </submittedName>
</protein>
<keyword evidence="2" id="KW-1185">Reference proteome</keyword>
<accession>A0A263BWZ4</accession>
<dbReference type="Pfam" id="PF00300">
    <property type="entry name" value="His_Phos_1"/>
    <property type="match status" value="1"/>
</dbReference>
<dbReference type="SMART" id="SM00855">
    <property type="entry name" value="PGAM"/>
    <property type="match status" value="1"/>
</dbReference>
<dbReference type="Gene3D" id="3.40.50.1240">
    <property type="entry name" value="Phosphoglycerate mutase-like"/>
    <property type="match status" value="1"/>
</dbReference>
<proteinExistence type="predicted"/>
<dbReference type="InterPro" id="IPR050275">
    <property type="entry name" value="PGM_Phosphatase"/>
</dbReference>
<reference evidence="2" key="1">
    <citation type="submission" date="2017-08" db="EMBL/GenBank/DDBJ databases">
        <authorList>
            <person name="Huang Z."/>
        </authorList>
    </citation>
    <scope>NUCLEOTIDE SEQUENCE [LARGE SCALE GENOMIC DNA]</scope>
    <source>
        <strain evidence="2">SA5d-4</strain>
    </source>
</reference>
<evidence type="ECO:0000313" key="1">
    <source>
        <dbReference type="EMBL" id="OZM58082.1"/>
    </source>
</evidence>
<dbReference type="SUPFAM" id="SSF53254">
    <property type="entry name" value="Phosphoglycerate mutase-like"/>
    <property type="match status" value="1"/>
</dbReference>
<dbReference type="PANTHER" id="PTHR48100">
    <property type="entry name" value="BROAD-SPECIFICITY PHOSPHATASE YOR283W-RELATED"/>
    <property type="match status" value="1"/>
</dbReference>
<dbReference type="PANTHER" id="PTHR48100:SF1">
    <property type="entry name" value="HISTIDINE PHOSPHATASE FAMILY PROTEIN-RELATED"/>
    <property type="match status" value="1"/>
</dbReference>
<dbReference type="RefSeq" id="WP_094920401.1">
    <property type="nucleotide sequence ID" value="NZ_NPIA01000001.1"/>
</dbReference>
<comment type="caution">
    <text evidence="1">The sequence shown here is derived from an EMBL/GenBank/DDBJ whole genome shotgun (WGS) entry which is preliminary data.</text>
</comment>
<dbReference type="Proteomes" id="UP000217083">
    <property type="component" value="Unassembled WGS sequence"/>
</dbReference>
<dbReference type="InterPro" id="IPR029033">
    <property type="entry name" value="His_PPase_superfam"/>
</dbReference>
<evidence type="ECO:0000313" key="2">
    <source>
        <dbReference type="Proteomes" id="UP000217083"/>
    </source>
</evidence>
<organism evidence="1 2">
    <name type="scientific">Lottiidibacillus patelloidae</name>
    <dbReference type="NCBI Taxonomy" id="2670334"/>
    <lineage>
        <taxon>Bacteria</taxon>
        <taxon>Bacillati</taxon>
        <taxon>Bacillota</taxon>
        <taxon>Bacilli</taxon>
        <taxon>Bacillales</taxon>
        <taxon>Bacillaceae</taxon>
        <taxon>Lottiidibacillus</taxon>
    </lineage>
</organism>
<gene>
    <name evidence="1" type="ORF">CIB95_00440</name>
</gene>